<evidence type="ECO:0000256" key="5">
    <source>
        <dbReference type="SAM" id="Phobius"/>
    </source>
</evidence>
<dbReference type="NCBIfam" id="TIGR03718">
    <property type="entry name" value="R_switched_Alx"/>
    <property type="match status" value="1"/>
</dbReference>
<feature type="transmembrane region" description="Helical" evidence="5">
    <location>
        <begin position="244"/>
        <end position="264"/>
    </location>
</feature>
<keyword evidence="2 5" id="KW-0812">Transmembrane</keyword>
<feature type="transmembrane region" description="Helical" evidence="5">
    <location>
        <begin position="271"/>
        <end position="291"/>
    </location>
</feature>
<dbReference type="GO" id="GO:0016020">
    <property type="term" value="C:membrane"/>
    <property type="evidence" value="ECO:0007669"/>
    <property type="project" value="UniProtKB-SubCell"/>
</dbReference>
<dbReference type="EMBL" id="CAFABA010000253">
    <property type="protein sequence ID" value="CAB4836875.1"/>
    <property type="molecule type" value="Genomic_DNA"/>
</dbReference>
<evidence type="ECO:0000256" key="3">
    <source>
        <dbReference type="ARBA" id="ARBA00022989"/>
    </source>
</evidence>
<feature type="transmembrane region" description="Helical" evidence="5">
    <location>
        <begin position="297"/>
        <end position="316"/>
    </location>
</feature>
<keyword evidence="4 5" id="KW-0472">Membrane</keyword>
<sequence>MSFTPSSLLAATSGSRENFVDLDVGAVWWIGLVIALAVMLAIDLVRHRDDHAPSPREAGIETLVWISCGLAFSGIIALGFGSQAFGEYISGYLIEKSLSVDNVFVWAILFSAMAIPLKFQHRVLFWGIFGALALRFIFIFAGAALIQAAWWLLVVFGAFLVYTGLKIIRHRDDEGDDAKTTGLGLLKRLMPVSDELDGHKFITRVNAKRAATPLLAALVVVEITDVIFALDSVPAVLAVSNEQYLLFASNAFAILGLRAMYFLLANARNRFHYLSHALGGILIFVGLKMTFSHWFHVNTYLSLGLILLMLALAVVFSERKARQLGLTGETFAKTHDHS</sequence>
<dbReference type="Pfam" id="PF03741">
    <property type="entry name" value="TerC"/>
    <property type="match status" value="1"/>
</dbReference>
<name>A0A6J7AVM4_9ZZZZ</name>
<evidence type="ECO:0000256" key="2">
    <source>
        <dbReference type="ARBA" id="ARBA00022692"/>
    </source>
</evidence>
<feature type="transmembrane region" description="Helical" evidence="5">
    <location>
        <begin position="100"/>
        <end position="117"/>
    </location>
</feature>
<evidence type="ECO:0000313" key="6">
    <source>
        <dbReference type="EMBL" id="CAB4836875.1"/>
    </source>
</evidence>
<dbReference type="PANTHER" id="PTHR30238:SF0">
    <property type="entry name" value="THYLAKOID MEMBRANE PROTEIN TERC, CHLOROPLASTIC"/>
    <property type="match status" value="1"/>
</dbReference>
<dbReference type="PANTHER" id="PTHR30238">
    <property type="entry name" value="MEMBRANE BOUND PREDICTED REDOX MODULATOR"/>
    <property type="match status" value="1"/>
</dbReference>
<feature type="transmembrane region" description="Helical" evidence="5">
    <location>
        <begin position="148"/>
        <end position="165"/>
    </location>
</feature>
<protein>
    <submittedName>
        <fullName evidence="6">Unannotated protein</fullName>
    </submittedName>
</protein>
<keyword evidence="3 5" id="KW-1133">Transmembrane helix</keyword>
<dbReference type="AlphaFoldDB" id="A0A6J7AVM4"/>
<gene>
    <name evidence="6" type="ORF">UFOPK3139_03321</name>
</gene>
<evidence type="ECO:0000256" key="4">
    <source>
        <dbReference type="ARBA" id="ARBA00023136"/>
    </source>
</evidence>
<dbReference type="InterPro" id="IPR005496">
    <property type="entry name" value="Integral_membrane_TerC"/>
</dbReference>
<evidence type="ECO:0000256" key="1">
    <source>
        <dbReference type="ARBA" id="ARBA00004141"/>
    </source>
</evidence>
<feature type="transmembrane region" description="Helical" evidence="5">
    <location>
        <begin position="214"/>
        <end position="238"/>
    </location>
</feature>
<comment type="subcellular location">
    <subcellularLocation>
        <location evidence="1">Membrane</location>
        <topology evidence="1">Multi-pass membrane protein</topology>
    </subcellularLocation>
</comment>
<feature type="transmembrane region" description="Helical" evidence="5">
    <location>
        <begin position="124"/>
        <end position="142"/>
    </location>
</feature>
<reference evidence="6" key="1">
    <citation type="submission" date="2020-05" db="EMBL/GenBank/DDBJ databases">
        <authorList>
            <person name="Chiriac C."/>
            <person name="Salcher M."/>
            <person name="Ghai R."/>
            <person name="Kavagutti S V."/>
        </authorList>
    </citation>
    <scope>NUCLEOTIDE SEQUENCE</scope>
</reference>
<dbReference type="InterPro" id="IPR022369">
    <property type="entry name" value="Integral_membrane_TerC_rswitch"/>
</dbReference>
<organism evidence="6">
    <name type="scientific">freshwater metagenome</name>
    <dbReference type="NCBI Taxonomy" id="449393"/>
    <lineage>
        <taxon>unclassified sequences</taxon>
        <taxon>metagenomes</taxon>
        <taxon>ecological metagenomes</taxon>
    </lineage>
</organism>
<proteinExistence type="predicted"/>
<feature type="transmembrane region" description="Helical" evidence="5">
    <location>
        <begin position="58"/>
        <end position="80"/>
    </location>
</feature>
<feature type="transmembrane region" description="Helical" evidence="5">
    <location>
        <begin position="26"/>
        <end position="46"/>
    </location>
</feature>
<accession>A0A6J7AVM4</accession>